<sequence length="248" mass="27128">MSSDPAPESSSRGRGRGKNRGGLGKYLRARGRGRGFGRPAEFSKRSLLDGEGPDDLEEDEEAAAIRAENARKYGRRQMDTNADRYQEEEPELGSDGEPILQPEVDLSGFLERQREVDPSGVDPALLGDKDDDDDVDHSLAHLSLNKATTAASRKGKATTIEWDDQLEEMLQAKEKADANRDLKTRFRARSAKFAAPAEPTGFGSATRKTRQGDARVQAPPLPLASDAPPQPPPNSKRGMEDFLDDLLT</sequence>
<dbReference type="Proteomes" id="UP000305067">
    <property type="component" value="Unassembled WGS sequence"/>
</dbReference>
<accession>A0A5C3Q4P2</accession>
<feature type="compositionally biased region" description="Basic and acidic residues" evidence="1">
    <location>
        <begin position="68"/>
        <end position="87"/>
    </location>
</feature>
<evidence type="ECO:0000313" key="3">
    <source>
        <dbReference type="Proteomes" id="UP000305067"/>
    </source>
</evidence>
<reference evidence="2 3" key="1">
    <citation type="journal article" date="2019" name="Nat. Ecol. Evol.">
        <title>Megaphylogeny resolves global patterns of mushroom evolution.</title>
        <authorList>
            <person name="Varga T."/>
            <person name="Krizsan K."/>
            <person name="Foldi C."/>
            <person name="Dima B."/>
            <person name="Sanchez-Garcia M."/>
            <person name="Sanchez-Ramirez S."/>
            <person name="Szollosi G.J."/>
            <person name="Szarkandi J.G."/>
            <person name="Papp V."/>
            <person name="Albert L."/>
            <person name="Andreopoulos W."/>
            <person name="Angelini C."/>
            <person name="Antonin V."/>
            <person name="Barry K.W."/>
            <person name="Bougher N.L."/>
            <person name="Buchanan P."/>
            <person name="Buyck B."/>
            <person name="Bense V."/>
            <person name="Catcheside P."/>
            <person name="Chovatia M."/>
            <person name="Cooper J."/>
            <person name="Damon W."/>
            <person name="Desjardin D."/>
            <person name="Finy P."/>
            <person name="Geml J."/>
            <person name="Haridas S."/>
            <person name="Hughes K."/>
            <person name="Justo A."/>
            <person name="Karasinski D."/>
            <person name="Kautmanova I."/>
            <person name="Kiss B."/>
            <person name="Kocsube S."/>
            <person name="Kotiranta H."/>
            <person name="LaButti K.M."/>
            <person name="Lechner B.E."/>
            <person name="Liimatainen K."/>
            <person name="Lipzen A."/>
            <person name="Lukacs Z."/>
            <person name="Mihaltcheva S."/>
            <person name="Morgado L.N."/>
            <person name="Niskanen T."/>
            <person name="Noordeloos M.E."/>
            <person name="Ohm R.A."/>
            <person name="Ortiz-Santana B."/>
            <person name="Ovrebo C."/>
            <person name="Racz N."/>
            <person name="Riley R."/>
            <person name="Savchenko A."/>
            <person name="Shiryaev A."/>
            <person name="Soop K."/>
            <person name="Spirin V."/>
            <person name="Szebenyi C."/>
            <person name="Tomsovsky M."/>
            <person name="Tulloss R.E."/>
            <person name="Uehling J."/>
            <person name="Grigoriev I.V."/>
            <person name="Vagvolgyi C."/>
            <person name="Papp T."/>
            <person name="Martin F.M."/>
            <person name="Miettinen O."/>
            <person name="Hibbett D.S."/>
            <person name="Nagy L.G."/>
        </authorList>
    </citation>
    <scope>NUCLEOTIDE SEQUENCE [LARGE SCALE GENOMIC DNA]</scope>
    <source>
        <strain evidence="2 3">CBS 309.79</strain>
    </source>
</reference>
<feature type="region of interest" description="Disordered" evidence="1">
    <location>
        <begin position="1"/>
        <end position="102"/>
    </location>
</feature>
<feature type="compositionally biased region" description="Acidic residues" evidence="1">
    <location>
        <begin position="51"/>
        <end position="62"/>
    </location>
</feature>
<dbReference type="EMBL" id="ML178866">
    <property type="protein sequence ID" value="TFK96127.1"/>
    <property type="molecule type" value="Genomic_DNA"/>
</dbReference>
<feature type="region of interest" description="Disordered" evidence="1">
    <location>
        <begin position="190"/>
        <end position="248"/>
    </location>
</feature>
<protein>
    <submittedName>
        <fullName evidence="2">Uncharacterized protein</fullName>
    </submittedName>
</protein>
<dbReference type="OrthoDB" id="2505473at2759"/>
<proteinExistence type="predicted"/>
<evidence type="ECO:0000256" key="1">
    <source>
        <dbReference type="SAM" id="MobiDB-lite"/>
    </source>
</evidence>
<gene>
    <name evidence="2" type="ORF">BDV98DRAFT_608493</name>
</gene>
<keyword evidence="3" id="KW-1185">Reference proteome</keyword>
<dbReference type="AlphaFoldDB" id="A0A5C3Q4P2"/>
<organism evidence="2 3">
    <name type="scientific">Pterulicium gracile</name>
    <dbReference type="NCBI Taxonomy" id="1884261"/>
    <lineage>
        <taxon>Eukaryota</taxon>
        <taxon>Fungi</taxon>
        <taxon>Dikarya</taxon>
        <taxon>Basidiomycota</taxon>
        <taxon>Agaricomycotina</taxon>
        <taxon>Agaricomycetes</taxon>
        <taxon>Agaricomycetidae</taxon>
        <taxon>Agaricales</taxon>
        <taxon>Pleurotineae</taxon>
        <taxon>Pterulaceae</taxon>
        <taxon>Pterulicium</taxon>
    </lineage>
</organism>
<name>A0A5C3Q4P2_9AGAR</name>
<evidence type="ECO:0000313" key="2">
    <source>
        <dbReference type="EMBL" id="TFK96127.1"/>
    </source>
</evidence>